<feature type="domain" description="14-3-3" evidence="3">
    <location>
        <begin position="5"/>
        <end position="205"/>
    </location>
</feature>
<evidence type="ECO:0000313" key="4">
    <source>
        <dbReference type="EMBL" id="KAF6331344.1"/>
    </source>
</evidence>
<dbReference type="SUPFAM" id="SSF48445">
    <property type="entry name" value="14-3-3 protein"/>
    <property type="match status" value="1"/>
</dbReference>
<feature type="coiled-coil region" evidence="2">
    <location>
        <begin position="67"/>
        <end position="105"/>
    </location>
</feature>
<dbReference type="InterPro" id="IPR023409">
    <property type="entry name" value="14-3-3_CS"/>
</dbReference>
<organism evidence="4 5">
    <name type="scientific">Myotis myotis</name>
    <name type="common">Greater mouse-eared bat</name>
    <name type="synonym">Vespertilio myotis</name>
    <dbReference type="NCBI Taxonomy" id="51298"/>
    <lineage>
        <taxon>Eukaryota</taxon>
        <taxon>Metazoa</taxon>
        <taxon>Chordata</taxon>
        <taxon>Craniata</taxon>
        <taxon>Vertebrata</taxon>
        <taxon>Euteleostomi</taxon>
        <taxon>Mammalia</taxon>
        <taxon>Eutheria</taxon>
        <taxon>Laurasiatheria</taxon>
        <taxon>Chiroptera</taxon>
        <taxon>Yangochiroptera</taxon>
        <taxon>Vespertilionidae</taxon>
        <taxon>Myotis</taxon>
    </lineage>
</organism>
<dbReference type="PRINTS" id="PR00305">
    <property type="entry name" value="1433ZETA"/>
</dbReference>
<dbReference type="InterPro" id="IPR036815">
    <property type="entry name" value="14-3-3_dom_sf"/>
</dbReference>
<dbReference type="GO" id="GO:0004497">
    <property type="term" value="F:monooxygenase activity"/>
    <property type="evidence" value="ECO:0007669"/>
    <property type="project" value="UniProtKB-KW"/>
</dbReference>
<comment type="caution">
    <text evidence="4">The sequence shown here is derived from an EMBL/GenBank/DDBJ whole genome shotgun (WGS) entry which is preliminary data.</text>
</comment>
<dbReference type="AlphaFoldDB" id="A0A7J7W1M6"/>
<name>A0A7J7W1M6_MYOMY</name>
<dbReference type="Proteomes" id="UP000527355">
    <property type="component" value="Unassembled WGS sequence"/>
</dbReference>
<dbReference type="Gene3D" id="1.20.190.20">
    <property type="entry name" value="14-3-3 domain"/>
    <property type="match status" value="1"/>
</dbReference>
<comment type="similarity">
    <text evidence="1">Belongs to the 14-3-3 family.</text>
</comment>
<proteinExistence type="inferred from homology"/>
<gene>
    <name evidence="4" type="ORF">mMyoMyo1_020685</name>
</gene>
<evidence type="ECO:0000313" key="5">
    <source>
        <dbReference type="Proteomes" id="UP000527355"/>
    </source>
</evidence>
<dbReference type="VEuPathDB" id="HostDB:GeneID_118663627"/>
<dbReference type="PANTHER" id="PTHR18860">
    <property type="entry name" value="14-3-3 PROTEIN"/>
    <property type="match status" value="1"/>
</dbReference>
<dbReference type="EMBL" id="JABWUV010000009">
    <property type="protein sequence ID" value="KAF6331344.1"/>
    <property type="molecule type" value="Genomic_DNA"/>
</dbReference>
<dbReference type="InterPro" id="IPR023410">
    <property type="entry name" value="14-3-3_domain"/>
</dbReference>
<keyword evidence="4" id="KW-0503">Monooxygenase</keyword>
<keyword evidence="2" id="KW-0175">Coiled coil</keyword>
<protein>
    <submittedName>
        <fullName evidence="4">Tyrosine 3-monooxygenase/tryptophan 5-monooxygenase activation protein beta</fullName>
    </submittedName>
</protein>
<evidence type="ECO:0000259" key="3">
    <source>
        <dbReference type="SMART" id="SM00101"/>
    </source>
</evidence>
<dbReference type="InterPro" id="IPR000308">
    <property type="entry name" value="14-3-3"/>
</dbReference>
<dbReference type="PROSITE" id="PS00796">
    <property type="entry name" value="1433_1"/>
    <property type="match status" value="1"/>
</dbReference>
<dbReference type="Pfam" id="PF00244">
    <property type="entry name" value="14-3-3"/>
    <property type="match status" value="1"/>
</dbReference>
<accession>A0A7J7W1M6</accession>
<reference evidence="4 5" key="1">
    <citation type="journal article" date="2020" name="Nature">
        <title>Six reference-quality genomes reveal evolution of bat adaptations.</title>
        <authorList>
            <person name="Jebb D."/>
            <person name="Huang Z."/>
            <person name="Pippel M."/>
            <person name="Hughes G.M."/>
            <person name="Lavrichenko K."/>
            <person name="Devanna P."/>
            <person name="Winkler S."/>
            <person name="Jermiin L.S."/>
            <person name="Skirmuntt E.C."/>
            <person name="Katzourakis A."/>
            <person name="Burkitt-Gray L."/>
            <person name="Ray D.A."/>
            <person name="Sullivan K.A.M."/>
            <person name="Roscito J.G."/>
            <person name="Kirilenko B.M."/>
            <person name="Davalos L.M."/>
            <person name="Corthals A.P."/>
            <person name="Power M.L."/>
            <person name="Jones G."/>
            <person name="Ransome R.D."/>
            <person name="Dechmann D.K.N."/>
            <person name="Locatelli A.G."/>
            <person name="Puechmaille S.J."/>
            <person name="Fedrigo O."/>
            <person name="Jarvis E.D."/>
            <person name="Hiller M."/>
            <person name="Vernes S.C."/>
            <person name="Myers E.W."/>
            <person name="Teeling E.C."/>
        </authorList>
    </citation>
    <scope>NUCLEOTIDE SEQUENCE [LARGE SCALE GENOMIC DNA]</scope>
    <source>
        <strain evidence="4">MMyoMyo1</strain>
        <tissue evidence="4">Flight muscle</tissue>
    </source>
</reference>
<dbReference type="SMART" id="SM00101">
    <property type="entry name" value="14_3_3"/>
    <property type="match status" value="1"/>
</dbReference>
<evidence type="ECO:0000256" key="1">
    <source>
        <dbReference type="ARBA" id="ARBA00006141"/>
    </source>
</evidence>
<keyword evidence="4" id="KW-0560">Oxidoreductase</keyword>
<evidence type="ECO:0000256" key="2">
    <source>
        <dbReference type="SAM" id="Coils"/>
    </source>
</evidence>
<keyword evidence="5" id="KW-1185">Reference proteome</keyword>
<sequence>MTMDKSELVQKAKLAEQAERYDDMAAAMKAVTEQGHELSNEERNLLSVAYKNVVGARRSSWRVISSIEQKTERNEKKQQMGKEYREKIEAELQDICNDVLELLDKYLIPNATQPESKVFYLKMKGDYFRYLSEVASGDNKQTTVSNSQQAYQEAFEISKKPSCTDENKPKKKKNPSFLAEQKCAVKYLALENAVVNVERACLYIW</sequence>